<gene>
    <name evidence="2" type="ORF">DWZ50_09090</name>
</gene>
<comment type="caution">
    <text evidence="2">The sequence shown here is derived from an EMBL/GenBank/DDBJ whole genome shotgun (WGS) entry which is preliminary data.</text>
</comment>
<dbReference type="GO" id="GO:0022857">
    <property type="term" value="F:transmembrane transporter activity"/>
    <property type="evidence" value="ECO:0007669"/>
    <property type="project" value="InterPro"/>
</dbReference>
<dbReference type="AlphaFoldDB" id="A0A415S9I5"/>
<feature type="transmembrane region" description="Helical" evidence="1">
    <location>
        <begin position="12"/>
        <end position="29"/>
    </location>
</feature>
<feature type="transmembrane region" description="Helical" evidence="1">
    <location>
        <begin position="75"/>
        <end position="95"/>
    </location>
</feature>
<name>A0A415S9I5_MEDGN</name>
<feature type="non-terminal residue" evidence="2">
    <location>
        <position position="204"/>
    </location>
</feature>
<evidence type="ECO:0000256" key="1">
    <source>
        <dbReference type="SAM" id="Phobius"/>
    </source>
</evidence>
<feature type="transmembrane region" description="Helical" evidence="1">
    <location>
        <begin position="41"/>
        <end position="69"/>
    </location>
</feature>
<feature type="transmembrane region" description="Helical" evidence="1">
    <location>
        <begin position="102"/>
        <end position="125"/>
    </location>
</feature>
<dbReference type="EMBL" id="QRQE01000020">
    <property type="protein sequence ID" value="RHM75863.1"/>
    <property type="molecule type" value="Genomic_DNA"/>
</dbReference>
<keyword evidence="1" id="KW-1133">Transmembrane helix</keyword>
<protein>
    <submittedName>
        <fullName evidence="2">Folate family ECF transporter S component</fullName>
    </submittedName>
</protein>
<organism evidence="2 3">
    <name type="scientific">Mediterraneibacter gnavus</name>
    <name type="common">Ruminococcus gnavus</name>
    <dbReference type="NCBI Taxonomy" id="33038"/>
    <lineage>
        <taxon>Bacteria</taxon>
        <taxon>Bacillati</taxon>
        <taxon>Bacillota</taxon>
        <taxon>Clostridia</taxon>
        <taxon>Lachnospirales</taxon>
        <taxon>Lachnospiraceae</taxon>
        <taxon>Mediterraneibacter</taxon>
    </lineage>
</organism>
<dbReference type="InterPro" id="IPR030949">
    <property type="entry name" value="ECF_S_folate_fam"/>
</dbReference>
<dbReference type="Pfam" id="PF12822">
    <property type="entry name" value="ECF_trnsprt"/>
    <property type="match status" value="1"/>
</dbReference>
<reference evidence="2 3" key="1">
    <citation type="submission" date="2018-08" db="EMBL/GenBank/DDBJ databases">
        <title>A genome reference for cultivated species of the human gut microbiota.</title>
        <authorList>
            <person name="Zou Y."/>
            <person name="Xue W."/>
            <person name="Luo G."/>
        </authorList>
    </citation>
    <scope>NUCLEOTIDE SEQUENCE [LARGE SCALE GENOMIC DNA]</scope>
    <source>
        <strain evidence="2 3">AF33-12</strain>
    </source>
</reference>
<keyword evidence="1" id="KW-0472">Membrane</keyword>
<proteinExistence type="predicted"/>
<dbReference type="InterPro" id="IPR024529">
    <property type="entry name" value="ECF_trnsprt_substrate-spec"/>
</dbReference>
<dbReference type="Proteomes" id="UP000285610">
    <property type="component" value="Unassembled WGS sequence"/>
</dbReference>
<dbReference type="NCBIfam" id="TIGR04518">
    <property type="entry name" value="ECF_S_folT_fam"/>
    <property type="match status" value="1"/>
</dbReference>
<feature type="transmembrane region" description="Helical" evidence="1">
    <location>
        <begin position="131"/>
        <end position="159"/>
    </location>
</feature>
<evidence type="ECO:0000313" key="3">
    <source>
        <dbReference type="Proteomes" id="UP000285610"/>
    </source>
</evidence>
<sequence>MNIKKCTTENIVFMGILLAVEIVIGKYLTISTIYLKIGFAFAPIALTAVLFGPVEAAVIASIADIIIALLNPFGYYPGFTVSAFLTGIIYGIAFYKKTPKMWRVVSAVIISKLAISVFLNSYWLYKLTGQAFLAVLLIRLIQNIIMIPIEILVIWFIIYPIAKLRNKMKEKNILVNNILLLNEYPADNLEYSCAATPQIRQTGN</sequence>
<accession>A0A415S9I5</accession>
<dbReference type="RefSeq" id="WP_118444632.1">
    <property type="nucleotide sequence ID" value="NZ_QRQE01000020.1"/>
</dbReference>
<evidence type="ECO:0000313" key="2">
    <source>
        <dbReference type="EMBL" id="RHM75863.1"/>
    </source>
</evidence>
<keyword evidence="1" id="KW-0812">Transmembrane</keyword>
<dbReference type="Gene3D" id="1.10.1760.20">
    <property type="match status" value="1"/>
</dbReference>